<dbReference type="EMBL" id="KZ679679">
    <property type="protein sequence ID" value="PTB56008.1"/>
    <property type="molecule type" value="Genomic_DNA"/>
</dbReference>
<dbReference type="Proteomes" id="UP000241690">
    <property type="component" value="Unassembled WGS sequence"/>
</dbReference>
<keyword evidence="3" id="KW-1185">Reference proteome</keyword>
<keyword evidence="1" id="KW-0732">Signal</keyword>
<dbReference type="RefSeq" id="XP_024775685.1">
    <property type="nucleotide sequence ID" value="XM_024914972.1"/>
</dbReference>
<evidence type="ECO:0000256" key="1">
    <source>
        <dbReference type="SAM" id="SignalP"/>
    </source>
</evidence>
<reference evidence="2 3" key="1">
    <citation type="submission" date="2016-07" db="EMBL/GenBank/DDBJ databases">
        <title>Multiple horizontal gene transfer events from other fungi enriched the ability of initially mycotrophic Trichoderma (Ascomycota) to feed on dead plant biomass.</title>
        <authorList>
            <consortium name="DOE Joint Genome Institute"/>
            <person name="Aerts A."/>
            <person name="Atanasova L."/>
            <person name="Chenthamara K."/>
            <person name="Zhang J."/>
            <person name="Grujic M."/>
            <person name="Henrissat B."/>
            <person name="Kuo A."/>
            <person name="Salamov A."/>
            <person name="Lipzen A."/>
            <person name="Labutti K."/>
            <person name="Barry K."/>
            <person name="Miao Y."/>
            <person name="Rahimi M.J."/>
            <person name="Shen Q."/>
            <person name="Grigoriev I.V."/>
            <person name="Kubicek C.P."/>
            <person name="Druzhinina I.S."/>
        </authorList>
    </citation>
    <scope>NUCLEOTIDE SEQUENCE [LARGE SCALE GENOMIC DNA]</scope>
    <source>
        <strain evidence="2 3">CBS 226.95</strain>
    </source>
</reference>
<evidence type="ECO:0000313" key="3">
    <source>
        <dbReference type="Proteomes" id="UP000241690"/>
    </source>
</evidence>
<accession>A0A2T4AGG7</accession>
<protein>
    <submittedName>
        <fullName evidence="2">Uncharacterized protein</fullName>
    </submittedName>
</protein>
<evidence type="ECO:0000313" key="2">
    <source>
        <dbReference type="EMBL" id="PTB56008.1"/>
    </source>
</evidence>
<organism evidence="2 3">
    <name type="scientific">Trichoderma harzianum CBS 226.95</name>
    <dbReference type="NCBI Taxonomy" id="983964"/>
    <lineage>
        <taxon>Eukaryota</taxon>
        <taxon>Fungi</taxon>
        <taxon>Dikarya</taxon>
        <taxon>Ascomycota</taxon>
        <taxon>Pezizomycotina</taxon>
        <taxon>Sordariomycetes</taxon>
        <taxon>Hypocreomycetidae</taxon>
        <taxon>Hypocreales</taxon>
        <taxon>Hypocreaceae</taxon>
        <taxon>Trichoderma</taxon>
    </lineage>
</organism>
<feature type="chain" id="PRO_5015493854" evidence="1">
    <location>
        <begin position="21"/>
        <end position="88"/>
    </location>
</feature>
<dbReference type="AlphaFoldDB" id="A0A2T4AGG7"/>
<proteinExistence type="predicted"/>
<sequence length="88" mass="9348">MSRTVASLWLFASVFQASVSTPPSKCHSTSISSSHEWAGQGLVSSWLGPCCSTDLEDGQCTSTMPWSKVFPASSNRGDDNEYPAGAQC</sequence>
<name>A0A2T4AGG7_TRIHA</name>
<feature type="signal peptide" evidence="1">
    <location>
        <begin position="1"/>
        <end position="20"/>
    </location>
</feature>
<dbReference type="GeneID" id="36623538"/>
<gene>
    <name evidence="2" type="ORF">M431DRAFT_415456</name>
</gene>